<comment type="subcellular location">
    <subcellularLocation>
        <location evidence="2">Cytoplasm</location>
    </subcellularLocation>
</comment>
<sequence length="1114" mass="126456">MNNWHHQFNNTADLTTHLQKSYFRYDNKEKGITRLSFDDRANLLWVGDTYGCVSSYSTGFRLYTRYKGHIGGTNVADVLTLRDGILSLSDDSLHLASRRGVTMLNLTSMDVASFGGLQSMCTKTPDNQTQIYCGGSNLGTGLTCIDLQKGQVSGVIDYKSKVHFLQSSNKLITIGKQSGGVDLLDPNSNLVIESFSAHSETVSSMDVRDYTLVTCGTSRRFNSSFADPFITVYDLRTMTQLPPISFSKGTTMGAGGADFVKLHPVLPTVMIAASKNGPFDFIDLSNPILRTQYVHPGQEIKDLIISPNGDNITVLEIDNTVSTWSRSQNVGQFTNTPGILEYPDFVDDGAHLKLTDVDDKEFPLSSVGLPYYNEKLLSAWPYTVFGSEGTVPRPIDAHLSISSTQNAKASKNGILNRNLLTKEFPFYLYDKTRFGGRNVVQQYVSLRDQRKKITSTNKENIFTYKISDDCAIPPAYRQLPFTYGRYGSEQFDFDAFNKTPYPGLSADVDNVYTNAVLQLYRFVPEIFNFVVGCLKDENFGKANLLSELGYLYDMMDRSKERVCRSSNFQTSLNLSPEADELGLLDQSTHNVELMQKATLSSEKLQKSIAQKFNEFILRKLLKEEFESTGHHITLEQCFGFELVSEMRFKCKHHKTQRDIVPSLAILLPARNGIKHPNKKQNCQTILPYIESSMKRLKYFDNICNVCHKEGVTEYERTISNLPPLLSLELLLSDSEWKDAKPFKNWLSKEFYATIYNNKAVLRNNPNEIKTDSQIFKYELNGYVARITDVDGKSRLVTFVRIYDEVADRFKWYMFNDYLVVEVDEEEALNVSYWWKKPEIVIYCDAEELRKPFFSVDTYSINYNILYRDHFSNGIRARRASEFKLLTLEEAPTPGSLVAIDAEFVLLNDELNEIDCQGIKTIVRSKKTALARLSMVRGSDGDSFGIPFVDDYIVNTTAIENYLTKYSGILPGDLDPERSTKPLVTRDVAYRKVWLLMQLKCVFVGHGLKNDFRNINICVPKEQVRDTAIYFLQGKRFLSLRYLAFVLLGQSIQEDNHDSIEDAYTALVLYKKYLDLKEGGNLQQVIDSLYEEGRALNYKVPENSNTGTPQPSAME</sequence>
<dbReference type="GO" id="GO:0004535">
    <property type="term" value="F:poly(A)-specific ribonuclease activity"/>
    <property type="evidence" value="ECO:0007669"/>
    <property type="project" value="UniProtKB-EC"/>
</dbReference>
<name>H2ANC0_KAZAF</name>
<reference evidence="11 12" key="1">
    <citation type="journal article" date="2011" name="Proc. Natl. Acad. Sci. U.S.A.">
        <title>Evolutionary erosion of yeast sex chromosomes by mating-type switching accidents.</title>
        <authorList>
            <person name="Gordon J.L."/>
            <person name="Armisen D."/>
            <person name="Proux-Wera E."/>
            <person name="Oheigeartaigh S.S."/>
            <person name="Byrne K.P."/>
            <person name="Wolfe K.H."/>
        </authorList>
    </citation>
    <scope>NUCLEOTIDE SEQUENCE [LARGE SCALE GENOMIC DNA]</scope>
    <source>
        <strain evidence="12">ATCC 22294 / BCRC 22015 / CBS 2517 / CECT 1963 / NBRC 1671 / NRRL Y-8276</strain>
    </source>
</reference>
<gene>
    <name evidence="11" type="primary">KAFR0A04350</name>
    <name evidence="11" type="ORF">KAFR_0A04350</name>
</gene>
<dbReference type="InterPro" id="IPR038765">
    <property type="entry name" value="Papain-like_cys_pep_sf"/>
</dbReference>
<proteinExistence type="predicted"/>
<dbReference type="Pfam" id="PF13423">
    <property type="entry name" value="UCH_1"/>
    <property type="match status" value="1"/>
</dbReference>
<dbReference type="Proteomes" id="UP000005220">
    <property type="component" value="Chromosome 1"/>
</dbReference>
<organism evidence="11 12">
    <name type="scientific">Kazachstania africana (strain ATCC 22294 / BCRC 22015 / CBS 2517 / CECT 1963 / NBRC 1671 / NRRL Y-8276)</name>
    <name type="common">Yeast</name>
    <name type="synonym">Kluyveromyces africanus</name>
    <dbReference type="NCBI Taxonomy" id="1071382"/>
    <lineage>
        <taxon>Eukaryota</taxon>
        <taxon>Fungi</taxon>
        <taxon>Dikarya</taxon>
        <taxon>Ascomycota</taxon>
        <taxon>Saccharomycotina</taxon>
        <taxon>Saccharomycetes</taxon>
        <taxon>Saccharomycetales</taxon>
        <taxon>Saccharomycetaceae</taxon>
        <taxon>Kazachstania</taxon>
    </lineage>
</organism>
<dbReference type="CDD" id="cd06143">
    <property type="entry name" value="PAN2_exo"/>
    <property type="match status" value="1"/>
</dbReference>
<dbReference type="GO" id="GO:0006301">
    <property type="term" value="P:DNA damage tolerance"/>
    <property type="evidence" value="ECO:0007669"/>
    <property type="project" value="EnsemblFungi"/>
</dbReference>
<dbReference type="Gene3D" id="2.130.10.10">
    <property type="entry name" value="YVTN repeat-like/Quinoprotein amine dehydrogenase"/>
    <property type="match status" value="1"/>
</dbReference>
<dbReference type="Pfam" id="PF00929">
    <property type="entry name" value="RNase_T"/>
    <property type="match status" value="1"/>
</dbReference>
<dbReference type="PANTHER" id="PTHR15728:SF0">
    <property type="entry name" value="PAN2-PAN3 DEADENYLATION COMPLEX CATALYTIC SUBUNIT PAN2"/>
    <property type="match status" value="1"/>
</dbReference>
<dbReference type="InParanoid" id="H2ANC0"/>
<dbReference type="InterPro" id="IPR013520">
    <property type="entry name" value="Ribonucl_H"/>
</dbReference>
<dbReference type="GO" id="GO:0046872">
    <property type="term" value="F:metal ion binding"/>
    <property type="evidence" value="ECO:0007669"/>
    <property type="project" value="UniProtKB-KW"/>
</dbReference>
<keyword evidence="3" id="KW-0963">Cytoplasm</keyword>
<dbReference type="AlphaFoldDB" id="H2ANC0"/>
<evidence type="ECO:0000256" key="3">
    <source>
        <dbReference type="ARBA" id="ARBA00022490"/>
    </source>
</evidence>
<dbReference type="InterPro" id="IPR028889">
    <property type="entry name" value="USP"/>
</dbReference>
<evidence type="ECO:0000256" key="2">
    <source>
        <dbReference type="ARBA" id="ARBA00004496"/>
    </source>
</evidence>
<dbReference type="EMBL" id="HE650821">
    <property type="protein sequence ID" value="CCF55870.1"/>
    <property type="molecule type" value="Genomic_DNA"/>
</dbReference>
<dbReference type="eggNOG" id="KOG1275">
    <property type="taxonomic scope" value="Eukaryota"/>
</dbReference>
<dbReference type="GeneID" id="13885929"/>
<dbReference type="SMART" id="SM00479">
    <property type="entry name" value="EXOIII"/>
    <property type="match status" value="1"/>
</dbReference>
<dbReference type="InterPro" id="IPR028881">
    <property type="entry name" value="PAN2_UCH_dom"/>
</dbReference>
<dbReference type="GO" id="GO:0000932">
    <property type="term" value="C:P-body"/>
    <property type="evidence" value="ECO:0007669"/>
    <property type="project" value="TreeGrafter"/>
</dbReference>
<evidence type="ECO:0000313" key="12">
    <source>
        <dbReference type="Proteomes" id="UP000005220"/>
    </source>
</evidence>
<dbReference type="GO" id="GO:0031251">
    <property type="term" value="C:PAN complex"/>
    <property type="evidence" value="ECO:0007669"/>
    <property type="project" value="EnsemblFungi"/>
</dbReference>
<evidence type="ECO:0000256" key="5">
    <source>
        <dbReference type="ARBA" id="ARBA00022664"/>
    </source>
</evidence>
<feature type="domain" description="USP" evidence="10">
    <location>
        <begin position="502"/>
        <end position="845"/>
    </location>
</feature>
<dbReference type="KEGG" id="kaf:KAFR_0A04350"/>
<keyword evidence="8" id="KW-0378">Hydrolase</keyword>
<dbReference type="PANTHER" id="PTHR15728">
    <property type="entry name" value="DEADENYLATION COMPLEX CATALYTIC SUBUNIT PAN2"/>
    <property type="match status" value="1"/>
</dbReference>
<evidence type="ECO:0000313" key="11">
    <source>
        <dbReference type="EMBL" id="CCF55870.1"/>
    </source>
</evidence>
<dbReference type="InterPro" id="IPR036322">
    <property type="entry name" value="WD40_repeat_dom_sf"/>
</dbReference>
<evidence type="ECO:0000256" key="7">
    <source>
        <dbReference type="ARBA" id="ARBA00022723"/>
    </source>
</evidence>
<protein>
    <recommendedName>
        <fullName evidence="10">USP domain-containing protein</fullName>
    </recommendedName>
</protein>
<dbReference type="STRING" id="1071382.H2ANC0"/>
<dbReference type="InterPro" id="IPR048841">
    <property type="entry name" value="PAN2_N"/>
</dbReference>
<evidence type="ECO:0000256" key="6">
    <source>
        <dbReference type="ARBA" id="ARBA00022722"/>
    </source>
</evidence>
<evidence type="ECO:0000256" key="1">
    <source>
        <dbReference type="ARBA" id="ARBA00001663"/>
    </source>
</evidence>
<dbReference type="HOGENOM" id="CLU_002369_1_0_1"/>
<keyword evidence="12" id="KW-1185">Reference proteome</keyword>
<dbReference type="GO" id="GO:0003676">
    <property type="term" value="F:nucleic acid binding"/>
    <property type="evidence" value="ECO:0007669"/>
    <property type="project" value="InterPro"/>
</dbReference>
<evidence type="ECO:0000256" key="8">
    <source>
        <dbReference type="ARBA" id="ARBA00022801"/>
    </source>
</evidence>
<dbReference type="RefSeq" id="XP_003955005.1">
    <property type="nucleotide sequence ID" value="XM_003954956.1"/>
</dbReference>
<accession>H2ANC0</accession>
<dbReference type="FunFam" id="3.30.420.10:FF:000028">
    <property type="entry name" value="PAN2-PAN3 deadenylation complex catalytic subunit PAN2"/>
    <property type="match status" value="1"/>
</dbReference>
<dbReference type="SUPFAM" id="SSF54001">
    <property type="entry name" value="Cysteine proteinases"/>
    <property type="match status" value="1"/>
</dbReference>
<dbReference type="Pfam" id="PF20770">
    <property type="entry name" value="PAN2_N"/>
    <property type="match status" value="1"/>
</dbReference>
<keyword evidence="6" id="KW-0540">Nuclease</keyword>
<dbReference type="FunCoup" id="H2ANC0">
    <property type="interactions" value="762"/>
</dbReference>
<evidence type="ECO:0000256" key="9">
    <source>
        <dbReference type="ARBA" id="ARBA00022839"/>
    </source>
</evidence>
<evidence type="ECO:0000259" key="10">
    <source>
        <dbReference type="PROSITE" id="PS50235"/>
    </source>
</evidence>
<dbReference type="Gene3D" id="3.30.420.10">
    <property type="entry name" value="Ribonuclease H-like superfamily/Ribonuclease H"/>
    <property type="match status" value="1"/>
</dbReference>
<comment type="catalytic activity">
    <reaction evidence="1">
        <text>Exonucleolytic cleavage of poly(A) to 5'-AMP.</text>
        <dbReference type="EC" id="3.1.13.4"/>
    </reaction>
</comment>
<dbReference type="PROSITE" id="PS50235">
    <property type="entry name" value="USP_3"/>
    <property type="match status" value="1"/>
</dbReference>
<dbReference type="InterPro" id="IPR036397">
    <property type="entry name" value="RNaseH_sf"/>
</dbReference>
<dbReference type="GO" id="GO:0000289">
    <property type="term" value="P:nuclear-transcribed mRNA poly(A) tail shortening"/>
    <property type="evidence" value="ECO:0007669"/>
    <property type="project" value="EnsemblFungi"/>
</dbReference>
<keyword evidence="7" id="KW-0479">Metal-binding</keyword>
<dbReference type="InterPro" id="IPR012337">
    <property type="entry name" value="RNaseH-like_sf"/>
</dbReference>
<dbReference type="InterPro" id="IPR050785">
    <property type="entry name" value="PAN2-PAN3_catalytic_subunit"/>
</dbReference>
<evidence type="ECO:0000256" key="4">
    <source>
        <dbReference type="ARBA" id="ARBA00022574"/>
    </source>
</evidence>
<dbReference type="GO" id="GO:0006397">
    <property type="term" value="P:mRNA processing"/>
    <property type="evidence" value="ECO:0007669"/>
    <property type="project" value="UniProtKB-KW"/>
</dbReference>
<dbReference type="SUPFAM" id="SSF53098">
    <property type="entry name" value="Ribonuclease H-like"/>
    <property type="match status" value="1"/>
</dbReference>
<dbReference type="InterPro" id="IPR015943">
    <property type="entry name" value="WD40/YVTN_repeat-like_dom_sf"/>
</dbReference>
<keyword evidence="9" id="KW-0269">Exonuclease</keyword>
<keyword evidence="5" id="KW-0507">mRNA processing</keyword>
<dbReference type="OrthoDB" id="16516at2759"/>
<keyword evidence="4" id="KW-0853">WD repeat</keyword>
<dbReference type="SUPFAM" id="SSF50978">
    <property type="entry name" value="WD40 repeat-like"/>
    <property type="match status" value="1"/>
</dbReference>
<dbReference type="Gene3D" id="3.90.70.10">
    <property type="entry name" value="Cysteine proteinases"/>
    <property type="match status" value="1"/>
</dbReference>